<gene>
    <name evidence="1" type="ORF">TSUD_59170</name>
</gene>
<dbReference type="EMBL" id="DF973383">
    <property type="protein sequence ID" value="GAU28907.1"/>
    <property type="molecule type" value="Genomic_DNA"/>
</dbReference>
<reference evidence="2" key="1">
    <citation type="journal article" date="2017" name="Front. Plant Sci.">
        <title>Climate Clever Clovers: New Paradigm to Reduce the Environmental Footprint of Ruminants by Breeding Low Methanogenic Forages Utilizing Haplotype Variation.</title>
        <authorList>
            <person name="Kaur P."/>
            <person name="Appels R."/>
            <person name="Bayer P.E."/>
            <person name="Keeble-Gagnere G."/>
            <person name="Wang J."/>
            <person name="Hirakawa H."/>
            <person name="Shirasawa K."/>
            <person name="Vercoe P."/>
            <person name="Stefanova K."/>
            <person name="Durmic Z."/>
            <person name="Nichols P."/>
            <person name="Revell C."/>
            <person name="Isobe S.N."/>
            <person name="Edwards D."/>
            <person name="Erskine W."/>
        </authorList>
    </citation>
    <scope>NUCLEOTIDE SEQUENCE [LARGE SCALE GENOMIC DNA]</scope>
    <source>
        <strain evidence="2">cv. Daliak</strain>
    </source>
</reference>
<dbReference type="Proteomes" id="UP000242715">
    <property type="component" value="Unassembled WGS sequence"/>
</dbReference>
<evidence type="ECO:0000313" key="1">
    <source>
        <dbReference type="EMBL" id="GAU28907.1"/>
    </source>
</evidence>
<keyword evidence="2" id="KW-1185">Reference proteome</keyword>
<name>A0A2Z6NGW7_TRISU</name>
<proteinExistence type="predicted"/>
<protein>
    <submittedName>
        <fullName evidence="1">Uncharacterized protein</fullName>
    </submittedName>
</protein>
<dbReference type="AlphaFoldDB" id="A0A2Z6NGW7"/>
<accession>A0A2Z6NGW7</accession>
<sequence length="76" mass="8719">MIIDMRKIKTGLKGFIFTITFAEREGRERVTKAAMTMKKRKGSIMEVDEGSRVCDVRVRCCESMAVENSVTRFLIL</sequence>
<evidence type="ECO:0000313" key="2">
    <source>
        <dbReference type="Proteomes" id="UP000242715"/>
    </source>
</evidence>
<organism evidence="1 2">
    <name type="scientific">Trifolium subterraneum</name>
    <name type="common">Subterranean clover</name>
    <dbReference type="NCBI Taxonomy" id="3900"/>
    <lineage>
        <taxon>Eukaryota</taxon>
        <taxon>Viridiplantae</taxon>
        <taxon>Streptophyta</taxon>
        <taxon>Embryophyta</taxon>
        <taxon>Tracheophyta</taxon>
        <taxon>Spermatophyta</taxon>
        <taxon>Magnoliopsida</taxon>
        <taxon>eudicotyledons</taxon>
        <taxon>Gunneridae</taxon>
        <taxon>Pentapetalae</taxon>
        <taxon>rosids</taxon>
        <taxon>fabids</taxon>
        <taxon>Fabales</taxon>
        <taxon>Fabaceae</taxon>
        <taxon>Papilionoideae</taxon>
        <taxon>50 kb inversion clade</taxon>
        <taxon>NPAAA clade</taxon>
        <taxon>Hologalegina</taxon>
        <taxon>IRL clade</taxon>
        <taxon>Trifolieae</taxon>
        <taxon>Trifolium</taxon>
    </lineage>
</organism>